<dbReference type="EMBL" id="VTWU01000005">
    <property type="protein sequence ID" value="KAA9331504.1"/>
    <property type="molecule type" value="Genomic_DNA"/>
</dbReference>
<reference evidence="1 2" key="1">
    <citation type="submission" date="2019-09" db="EMBL/GenBank/DDBJ databases">
        <title>Genome sequence of Hymenobacter sp. M3.</title>
        <authorList>
            <person name="Srinivasan S."/>
        </authorList>
    </citation>
    <scope>NUCLEOTIDE SEQUENCE [LARGE SCALE GENOMIC DNA]</scope>
    <source>
        <strain evidence="1 2">M3</strain>
    </source>
</reference>
<name>A0A7L4ZZH2_9BACT</name>
<evidence type="ECO:0000313" key="1">
    <source>
        <dbReference type="EMBL" id="KAA9331504.1"/>
    </source>
</evidence>
<keyword evidence="2" id="KW-1185">Reference proteome</keyword>
<dbReference type="RefSeq" id="WP_151079682.1">
    <property type="nucleotide sequence ID" value="NZ_CP047647.1"/>
</dbReference>
<accession>A0A7L4ZZH2</accession>
<comment type="caution">
    <text evidence="1">The sequence shown here is derived from an EMBL/GenBank/DDBJ whole genome shotgun (WGS) entry which is preliminary data.</text>
</comment>
<protein>
    <submittedName>
        <fullName evidence="1">Uncharacterized protein</fullName>
    </submittedName>
</protein>
<evidence type="ECO:0000313" key="2">
    <source>
        <dbReference type="Proteomes" id="UP000326380"/>
    </source>
</evidence>
<dbReference type="AlphaFoldDB" id="A0A7L4ZZH2"/>
<gene>
    <name evidence="1" type="ORF">F0P96_14785</name>
</gene>
<proteinExistence type="predicted"/>
<dbReference type="Proteomes" id="UP000326380">
    <property type="component" value="Unassembled WGS sequence"/>
</dbReference>
<organism evidence="1 2">
    <name type="scientific">Hymenobacter busanensis</name>
    <dbReference type="NCBI Taxonomy" id="2607656"/>
    <lineage>
        <taxon>Bacteria</taxon>
        <taxon>Pseudomonadati</taxon>
        <taxon>Bacteroidota</taxon>
        <taxon>Cytophagia</taxon>
        <taxon>Cytophagales</taxon>
        <taxon>Hymenobacteraceae</taxon>
        <taxon>Hymenobacter</taxon>
    </lineage>
</organism>
<sequence>MNNTSANTDFLSNSPAASQPQGSVGSKASSVLDGVNNSLKNFGDAAAGKVGKLSTTQKVVGGLALALGISYLSKLTNKRSA</sequence>